<reference evidence="2 3" key="1">
    <citation type="submission" date="2018-06" db="EMBL/GenBank/DDBJ databases">
        <title>Complete genome sequence of Paracoccus mutanolyticus strain RSP-02 isolated from cellulosic waste.</title>
        <authorList>
            <person name="Amrutha R.N."/>
            <person name="Shrivastav A."/>
            <person name="Buddana S.K."/>
            <person name="Deshpande U."/>
            <person name="Prakasham R.S."/>
        </authorList>
    </citation>
    <scope>NUCLEOTIDE SEQUENCE [LARGE SCALE GENOMIC DNA]</scope>
    <source>
        <strain evidence="2 3">RSP-02</strain>
    </source>
</reference>
<evidence type="ECO:0000256" key="1">
    <source>
        <dbReference type="SAM" id="MobiDB-lite"/>
    </source>
</evidence>
<proteinExistence type="predicted"/>
<dbReference type="RefSeq" id="WP_112887303.1">
    <property type="nucleotide sequence ID" value="NZ_CP030239.1"/>
</dbReference>
<accession>A0ABN5M4D0</accession>
<feature type="region of interest" description="Disordered" evidence="1">
    <location>
        <begin position="55"/>
        <end position="78"/>
    </location>
</feature>
<sequence length="124" mass="13295">MRFVSGPWKVIRADAKSRRYHRLTDPGVLDAEGKLIGGNNMAAVHLAHAVGGNTSCAGHPRRRVASSGRRRSRRWSTRGTELVPAVLSSQPSPSLHGSISARRLRDLPLVNAVARADTDAPADG</sequence>
<keyword evidence="3" id="KW-1185">Reference proteome</keyword>
<dbReference type="Proteomes" id="UP000249922">
    <property type="component" value="Chromosome"/>
</dbReference>
<gene>
    <name evidence="2" type="ORF">DPM13_01390</name>
</gene>
<dbReference type="EMBL" id="CP030239">
    <property type="protein sequence ID" value="AWX92357.1"/>
    <property type="molecule type" value="Genomic_DNA"/>
</dbReference>
<organism evidence="2 3">
    <name type="scientific">Paracoccus mutanolyticus</name>
    <dbReference type="NCBI Taxonomy" id="1499308"/>
    <lineage>
        <taxon>Bacteria</taxon>
        <taxon>Pseudomonadati</taxon>
        <taxon>Pseudomonadota</taxon>
        <taxon>Alphaproteobacteria</taxon>
        <taxon>Rhodobacterales</taxon>
        <taxon>Paracoccaceae</taxon>
        <taxon>Paracoccus</taxon>
    </lineage>
</organism>
<evidence type="ECO:0000313" key="3">
    <source>
        <dbReference type="Proteomes" id="UP000249922"/>
    </source>
</evidence>
<evidence type="ECO:0000313" key="2">
    <source>
        <dbReference type="EMBL" id="AWX92357.1"/>
    </source>
</evidence>
<feature type="compositionally biased region" description="Basic residues" evidence="1">
    <location>
        <begin position="59"/>
        <end position="76"/>
    </location>
</feature>
<name>A0ABN5M4D0_9RHOB</name>
<protein>
    <submittedName>
        <fullName evidence="2">Uncharacterized protein</fullName>
    </submittedName>
</protein>